<protein>
    <submittedName>
        <fullName evidence="2">Uncharacterized protein</fullName>
    </submittedName>
</protein>
<keyword evidence="1" id="KW-0472">Membrane</keyword>
<sequence length="582" mass="65103">MRNEQGQTLITVLLVSLIFTVLGLTIVAASINSNQRTGVRIDEIELTTEATKILNEGIAKFTKEASGFQLLERDLATFDDKFLPIINELKNENIIVTDVSKQDKYKIDTSKYFTRIFELSYINKNTDGAKIAKKITRTVYLSPTPSFLNYAIGSGPDGLVTLNGAADIKGDLFSGDLNTNDIAYFEDANSTPDNPLQEKDTLLPRINGNVLLKNQLNSLTALPRTKEEYDQSFDPESILTVTQDTSEFIDVNFGNTMAQLFNELSYGFTDDMFTSRSNVHLSVEQLLKSCGNQLIPSSSFLSTQTERCENDIELLSFSLNEQIDFDYLTGKIKPTNPRTYVYSSSDPSAVGKLINPASNDYPPLYITKDVVMHDDSWLVVHGDLVIFPKDKTVNLQGNIVVTGNLVIEGNNEEGLEKEDDNLLVDSTIYVLGKSDITNTNIKGLNEKQLVLISQEDILINRINEFKNITDDIQKLDAFFYTQKSADLYGVGSLFLINGGIFARDTLTVNAIRQNEIEKKLHSTNNKIDLLQSIKPVSFQKSEQSRFQVEQDLKVLADQIDSLPKVDRFQILLDQPVISNAPF</sequence>
<feature type="transmembrane region" description="Helical" evidence="1">
    <location>
        <begin position="12"/>
        <end position="31"/>
    </location>
</feature>
<gene>
    <name evidence="2" type="ORF">FS935_13685</name>
</gene>
<name>A0A5C6W1C9_9BACI</name>
<dbReference type="OrthoDB" id="2349072at2"/>
<comment type="caution">
    <text evidence="2">The sequence shown here is derived from an EMBL/GenBank/DDBJ whole genome shotgun (WGS) entry which is preliminary data.</text>
</comment>
<keyword evidence="1" id="KW-1133">Transmembrane helix</keyword>
<reference evidence="2 3" key="1">
    <citation type="journal article" date="2005" name="Int. J. Syst. Evol. Microbiol.">
        <title>Bacillus litoralis sp. nov., isolated from a tidal flat of the Yellow Sea in Korea.</title>
        <authorList>
            <person name="Yoon J.H."/>
            <person name="Oh T.K."/>
        </authorList>
    </citation>
    <scope>NUCLEOTIDE SEQUENCE [LARGE SCALE GENOMIC DNA]</scope>
    <source>
        <strain evidence="2 3">SW-211</strain>
    </source>
</reference>
<dbReference type="Proteomes" id="UP000321363">
    <property type="component" value="Unassembled WGS sequence"/>
</dbReference>
<evidence type="ECO:0000313" key="2">
    <source>
        <dbReference type="EMBL" id="TXC90111.1"/>
    </source>
</evidence>
<keyword evidence="1" id="KW-0812">Transmembrane</keyword>
<accession>A0A5C6W1C9</accession>
<evidence type="ECO:0000256" key="1">
    <source>
        <dbReference type="SAM" id="Phobius"/>
    </source>
</evidence>
<proteinExistence type="predicted"/>
<organism evidence="2 3">
    <name type="scientific">Metabacillus litoralis</name>
    <dbReference type="NCBI Taxonomy" id="152268"/>
    <lineage>
        <taxon>Bacteria</taxon>
        <taxon>Bacillati</taxon>
        <taxon>Bacillota</taxon>
        <taxon>Bacilli</taxon>
        <taxon>Bacillales</taxon>
        <taxon>Bacillaceae</taxon>
        <taxon>Metabacillus</taxon>
    </lineage>
</organism>
<keyword evidence="3" id="KW-1185">Reference proteome</keyword>
<dbReference type="RefSeq" id="WP_146949181.1">
    <property type="nucleotide sequence ID" value="NZ_VOQF01000007.1"/>
</dbReference>
<dbReference type="AlphaFoldDB" id="A0A5C6W1C9"/>
<dbReference type="EMBL" id="VOQF01000007">
    <property type="protein sequence ID" value="TXC90111.1"/>
    <property type="molecule type" value="Genomic_DNA"/>
</dbReference>
<evidence type="ECO:0000313" key="3">
    <source>
        <dbReference type="Proteomes" id="UP000321363"/>
    </source>
</evidence>